<name>A0AAD9J0Z8_9ANNE</name>
<keyword evidence="4" id="KW-1185">Reference proteome</keyword>
<dbReference type="InterPro" id="IPR000980">
    <property type="entry name" value="SH2"/>
</dbReference>
<dbReference type="EMBL" id="JAODUP010000766">
    <property type="protein sequence ID" value="KAK2144334.1"/>
    <property type="molecule type" value="Genomic_DNA"/>
</dbReference>
<comment type="caution">
    <text evidence="3">The sequence shown here is derived from an EMBL/GenBank/DDBJ whole genome shotgun (WGS) entry which is preliminary data.</text>
</comment>
<evidence type="ECO:0000259" key="2">
    <source>
        <dbReference type="PROSITE" id="PS50001"/>
    </source>
</evidence>
<dbReference type="AlphaFoldDB" id="A0AAD9J0Z8"/>
<gene>
    <name evidence="3" type="ORF">LSH36_766g02064</name>
</gene>
<proteinExistence type="predicted"/>
<protein>
    <recommendedName>
        <fullName evidence="2">SH2 domain-containing protein</fullName>
    </recommendedName>
</protein>
<dbReference type="Gene3D" id="3.30.505.10">
    <property type="entry name" value="SH2 domain"/>
    <property type="match status" value="1"/>
</dbReference>
<dbReference type="SUPFAM" id="SSF55550">
    <property type="entry name" value="SH2 domain"/>
    <property type="match status" value="1"/>
</dbReference>
<sequence>MPVISIWFADQFNLEVVIKNHSDSREIFRGMVAAGGCHTVKDALGGNPRIKPLISNLHCESEHYRTSVLQQEVAEFRDKKLTFVCFDEPPLRYVDVSGYHPEADCHENISSVMSPYMKMNGTYILRPSMLDPAKICITLVQNHELVNYKIHSRCVQISDGRFRCQYFLYETGPFFWSVKELVKHYSREELRVNRNSTGQCLKGPV</sequence>
<evidence type="ECO:0000313" key="4">
    <source>
        <dbReference type="Proteomes" id="UP001208570"/>
    </source>
</evidence>
<dbReference type="Proteomes" id="UP001208570">
    <property type="component" value="Unassembled WGS sequence"/>
</dbReference>
<reference evidence="3" key="1">
    <citation type="journal article" date="2023" name="Mol. Biol. Evol.">
        <title>Third-Generation Sequencing Reveals the Adaptive Role of the Epigenome in Three Deep-Sea Polychaetes.</title>
        <authorList>
            <person name="Perez M."/>
            <person name="Aroh O."/>
            <person name="Sun Y."/>
            <person name="Lan Y."/>
            <person name="Juniper S.K."/>
            <person name="Young C.R."/>
            <person name="Angers B."/>
            <person name="Qian P.Y."/>
        </authorList>
    </citation>
    <scope>NUCLEOTIDE SEQUENCE</scope>
    <source>
        <strain evidence="3">P08H-3</strain>
    </source>
</reference>
<dbReference type="CDD" id="cd00173">
    <property type="entry name" value="SH2"/>
    <property type="match status" value="1"/>
</dbReference>
<evidence type="ECO:0000256" key="1">
    <source>
        <dbReference type="PROSITE-ProRule" id="PRU00191"/>
    </source>
</evidence>
<feature type="domain" description="SH2" evidence="2">
    <location>
        <begin position="98"/>
        <end position="205"/>
    </location>
</feature>
<accession>A0AAD9J0Z8</accession>
<dbReference type="InterPro" id="IPR036860">
    <property type="entry name" value="SH2_dom_sf"/>
</dbReference>
<organism evidence="3 4">
    <name type="scientific">Paralvinella palmiformis</name>
    <dbReference type="NCBI Taxonomy" id="53620"/>
    <lineage>
        <taxon>Eukaryota</taxon>
        <taxon>Metazoa</taxon>
        <taxon>Spiralia</taxon>
        <taxon>Lophotrochozoa</taxon>
        <taxon>Annelida</taxon>
        <taxon>Polychaeta</taxon>
        <taxon>Sedentaria</taxon>
        <taxon>Canalipalpata</taxon>
        <taxon>Terebellida</taxon>
        <taxon>Terebelliformia</taxon>
        <taxon>Alvinellidae</taxon>
        <taxon>Paralvinella</taxon>
    </lineage>
</organism>
<keyword evidence="1" id="KW-0727">SH2 domain</keyword>
<evidence type="ECO:0000313" key="3">
    <source>
        <dbReference type="EMBL" id="KAK2144334.1"/>
    </source>
</evidence>
<dbReference type="Pfam" id="PF00017">
    <property type="entry name" value="SH2"/>
    <property type="match status" value="1"/>
</dbReference>
<dbReference type="PROSITE" id="PS50001">
    <property type="entry name" value="SH2"/>
    <property type="match status" value="1"/>
</dbReference>